<evidence type="ECO:0000313" key="2">
    <source>
        <dbReference type="Proteomes" id="UP000247257"/>
    </source>
</evidence>
<sequence length="256" mass="29541">MNFENIGQPIAKVNFEGDKKKNRILSIDKDDPNVEVRLDEITLPKPKESIQHIPNKKRERDILYIVGQSGSGKSYYTMLYANEYRKMFPKNPIYLFSSLNEDKSSIDKVKGLKRIKLTPELLRTDLTTADFKDSLVIFDDTDVIRDKMMRFKVLNILNMLLETGRHSKTSVILTYHLATNGLETRRILNEAHSVTIFPANCGGRSIKYLLENYFGMTKEEIKKVKKLPSRWVTIVKTYPNVVLYDKGAYILNGVND</sequence>
<dbReference type="Gene3D" id="3.40.50.300">
    <property type="entry name" value="P-loop containing nucleotide triphosphate hydrolases"/>
    <property type="match status" value="1"/>
</dbReference>
<keyword evidence="2" id="KW-1185">Reference proteome</keyword>
<name>A0A0R5K4K5_9VIRU</name>
<protein>
    <submittedName>
        <fullName evidence="1">Putative FtsK-HerA family ATPase</fullName>
    </submittedName>
</protein>
<organism evidence="1 2">
    <name type="scientific">Qinghai Lake virophage</name>
    <dbReference type="NCBI Taxonomy" id="1516115"/>
    <lineage>
        <taxon>Viruses</taxon>
        <taxon>Varidnaviria</taxon>
        <taxon>Bamfordvirae</taxon>
        <taxon>Preplasmiviricota</taxon>
        <taxon>Polisuviricotina</taxon>
        <taxon>Virophaviricetes</taxon>
        <taxon>Priklausovirales</taxon>
        <taxon>Omnilimnoviroviridae</taxon>
        <taxon>Panaquavirovirus</taxon>
        <taxon>Panaquavirovirus qinghaense</taxon>
    </lineage>
</organism>
<dbReference type="EMBL" id="KJ854379">
    <property type="protein sequence ID" value="AIF72167.1"/>
    <property type="molecule type" value="Genomic_DNA"/>
</dbReference>
<reference evidence="1 2" key="1">
    <citation type="submission" date="2014-05" db="EMBL/GenBank/DDBJ databases">
        <title>Virophage diversity revealed in metagenomes of freshwater ecosystems.</title>
        <authorList>
            <person name="Oh S."/>
        </authorList>
    </citation>
    <scope>NUCLEOTIDE SEQUENCE [LARGE SCALE GENOMIC DNA]</scope>
</reference>
<accession>A0A0R5K4K5</accession>
<evidence type="ECO:0000313" key="1">
    <source>
        <dbReference type="EMBL" id="AIF72167.1"/>
    </source>
</evidence>
<proteinExistence type="predicted"/>
<dbReference type="Proteomes" id="UP000247257">
    <property type="component" value="Segment"/>
</dbReference>
<dbReference type="InterPro" id="IPR027417">
    <property type="entry name" value="P-loop_NTPase"/>
</dbReference>
<dbReference type="SUPFAM" id="SSF52540">
    <property type="entry name" value="P-loop containing nucleoside triphosphate hydrolases"/>
    <property type="match status" value="1"/>
</dbReference>
<gene>
    <name evidence="1" type="ORF">QLV_01</name>
</gene>